<evidence type="ECO:0000256" key="2">
    <source>
        <dbReference type="ARBA" id="ARBA00023239"/>
    </source>
</evidence>
<dbReference type="Pfam" id="PF01903">
    <property type="entry name" value="CbiX"/>
    <property type="match status" value="1"/>
</dbReference>
<protein>
    <submittedName>
        <fullName evidence="3">Sirohydrochlorin chelatase</fullName>
    </submittedName>
</protein>
<dbReference type="InterPro" id="IPR050963">
    <property type="entry name" value="Sirohydro_Cobaltochel/CbiX"/>
</dbReference>
<sequence>MSEKIDVTSFAPWVCARRTNDVSDIGHLVTVAHGTRTAAGNEVARLITRAAGERLGRPATTSYVELCAPLFADVVGGAVAAAASPVIAVPLLLSTGYHLRVDLPSAVAASPAAISLAPALGPSEHLAAAQADRLRSAGAVPGRPVVMVAAGSTDARALDDLDHAVALLARAWGAPVRLATLSGLGPRLADVVRDGDAVSPYLLATGHFHRRAQEDALAAGAGVVADVIGPHPRLVELVVERARAAVVRWREGVRSSA</sequence>
<evidence type="ECO:0000256" key="1">
    <source>
        <dbReference type="ARBA" id="ARBA00022723"/>
    </source>
</evidence>
<dbReference type="SUPFAM" id="SSF53800">
    <property type="entry name" value="Chelatase"/>
    <property type="match status" value="1"/>
</dbReference>
<evidence type="ECO:0000313" key="4">
    <source>
        <dbReference type="Proteomes" id="UP001597229"/>
    </source>
</evidence>
<dbReference type="PANTHER" id="PTHR33542">
    <property type="entry name" value="SIROHYDROCHLORIN FERROCHELATASE, CHLOROPLASTIC"/>
    <property type="match status" value="1"/>
</dbReference>
<name>A0ABW3VUL3_9ACTN</name>
<comment type="caution">
    <text evidence="3">The sequence shown here is derived from an EMBL/GenBank/DDBJ whole genome shotgun (WGS) entry which is preliminary data.</text>
</comment>
<dbReference type="Proteomes" id="UP001597229">
    <property type="component" value="Unassembled WGS sequence"/>
</dbReference>
<reference evidence="4" key="1">
    <citation type="journal article" date="2019" name="Int. J. Syst. Evol. Microbiol.">
        <title>The Global Catalogue of Microorganisms (GCM) 10K type strain sequencing project: providing services to taxonomists for standard genome sequencing and annotation.</title>
        <authorList>
            <consortium name="The Broad Institute Genomics Platform"/>
            <consortium name="The Broad Institute Genome Sequencing Center for Infectious Disease"/>
            <person name="Wu L."/>
            <person name="Ma J."/>
        </authorList>
    </citation>
    <scope>NUCLEOTIDE SEQUENCE [LARGE SCALE GENOMIC DNA]</scope>
    <source>
        <strain evidence="4">CCUG 52478</strain>
    </source>
</reference>
<proteinExistence type="predicted"/>
<dbReference type="EMBL" id="JBHTLX010000002">
    <property type="protein sequence ID" value="MFD1246255.1"/>
    <property type="molecule type" value="Genomic_DNA"/>
</dbReference>
<dbReference type="RefSeq" id="WP_367921281.1">
    <property type="nucleotide sequence ID" value="NZ_BAABAC010000041.1"/>
</dbReference>
<keyword evidence="4" id="KW-1185">Reference proteome</keyword>
<keyword evidence="1" id="KW-0479">Metal-binding</keyword>
<dbReference type="InterPro" id="IPR002762">
    <property type="entry name" value="CbiX-like"/>
</dbReference>
<gene>
    <name evidence="3" type="ORF">ACFQ3F_00500</name>
</gene>
<organism evidence="3 4">
    <name type="scientific">Nocardioides ginsengisoli</name>
    <dbReference type="NCBI Taxonomy" id="363868"/>
    <lineage>
        <taxon>Bacteria</taxon>
        <taxon>Bacillati</taxon>
        <taxon>Actinomycetota</taxon>
        <taxon>Actinomycetes</taxon>
        <taxon>Propionibacteriales</taxon>
        <taxon>Nocardioidaceae</taxon>
        <taxon>Nocardioides</taxon>
    </lineage>
</organism>
<accession>A0ABW3VUL3</accession>
<keyword evidence="2" id="KW-0456">Lyase</keyword>
<dbReference type="PANTHER" id="PTHR33542:SF5">
    <property type="entry name" value="FERROCHELATASE CHE1"/>
    <property type="match status" value="1"/>
</dbReference>
<dbReference type="Gene3D" id="3.40.50.1400">
    <property type="match status" value="2"/>
</dbReference>
<evidence type="ECO:0000313" key="3">
    <source>
        <dbReference type="EMBL" id="MFD1246255.1"/>
    </source>
</evidence>